<keyword evidence="6" id="KW-1185">Reference proteome</keyword>
<evidence type="ECO:0000313" key="6">
    <source>
        <dbReference type="Proteomes" id="UP001454036"/>
    </source>
</evidence>
<dbReference type="Pfam" id="PF13499">
    <property type="entry name" value="EF-hand_7"/>
    <property type="match status" value="1"/>
</dbReference>
<feature type="compositionally biased region" description="Low complexity" evidence="3">
    <location>
        <begin position="28"/>
        <end position="42"/>
    </location>
</feature>
<dbReference type="FunFam" id="1.10.238.10:FF:000003">
    <property type="entry name" value="Calmodulin A"/>
    <property type="match status" value="1"/>
</dbReference>
<dbReference type="InterPro" id="IPR011992">
    <property type="entry name" value="EF-hand-dom_pair"/>
</dbReference>
<dbReference type="PROSITE" id="PS50222">
    <property type="entry name" value="EF_HAND_2"/>
    <property type="match status" value="3"/>
</dbReference>
<feature type="domain" description="EF-hand" evidence="4">
    <location>
        <begin position="165"/>
        <end position="196"/>
    </location>
</feature>
<dbReference type="InterPro" id="IPR002048">
    <property type="entry name" value="EF_hand_dom"/>
</dbReference>
<accession>A0AAV3RG73</accession>
<evidence type="ECO:0000313" key="5">
    <source>
        <dbReference type="EMBL" id="GAA0174208.1"/>
    </source>
</evidence>
<dbReference type="AlphaFoldDB" id="A0AAV3RG73"/>
<keyword evidence="1" id="KW-0677">Repeat</keyword>
<evidence type="ECO:0000259" key="4">
    <source>
        <dbReference type="PROSITE" id="PS50222"/>
    </source>
</evidence>
<dbReference type="CDD" id="cd00051">
    <property type="entry name" value="EFh"/>
    <property type="match status" value="2"/>
</dbReference>
<dbReference type="PROSITE" id="PS00303">
    <property type="entry name" value="S100_CABP"/>
    <property type="match status" value="1"/>
</dbReference>
<dbReference type="Pfam" id="PF00036">
    <property type="entry name" value="EF-hand_1"/>
    <property type="match status" value="1"/>
</dbReference>
<evidence type="ECO:0000256" key="3">
    <source>
        <dbReference type="SAM" id="MobiDB-lite"/>
    </source>
</evidence>
<feature type="compositionally biased region" description="Polar residues" evidence="3">
    <location>
        <begin position="43"/>
        <end position="56"/>
    </location>
</feature>
<name>A0AAV3RG73_LITER</name>
<dbReference type="Proteomes" id="UP001454036">
    <property type="component" value="Unassembled WGS sequence"/>
</dbReference>
<dbReference type="SMART" id="SM00054">
    <property type="entry name" value="EFh"/>
    <property type="match status" value="3"/>
</dbReference>
<dbReference type="GO" id="GO:0005509">
    <property type="term" value="F:calcium ion binding"/>
    <property type="evidence" value="ECO:0007669"/>
    <property type="project" value="InterPro"/>
</dbReference>
<protein>
    <submittedName>
        <fullName evidence="5">Calmodulin-related</fullName>
    </submittedName>
</protein>
<reference evidence="5 6" key="1">
    <citation type="submission" date="2024-01" db="EMBL/GenBank/DDBJ databases">
        <title>The complete chloroplast genome sequence of Lithospermum erythrorhizon: insights into the phylogenetic relationship among Boraginaceae species and the maternal lineages of purple gromwells.</title>
        <authorList>
            <person name="Okada T."/>
            <person name="Watanabe K."/>
        </authorList>
    </citation>
    <scope>NUCLEOTIDE SEQUENCE [LARGE SCALE GENOMIC DNA]</scope>
</reference>
<organism evidence="5 6">
    <name type="scientific">Lithospermum erythrorhizon</name>
    <name type="common">Purple gromwell</name>
    <name type="synonym">Lithospermum officinale var. erythrorhizon</name>
    <dbReference type="NCBI Taxonomy" id="34254"/>
    <lineage>
        <taxon>Eukaryota</taxon>
        <taxon>Viridiplantae</taxon>
        <taxon>Streptophyta</taxon>
        <taxon>Embryophyta</taxon>
        <taxon>Tracheophyta</taxon>
        <taxon>Spermatophyta</taxon>
        <taxon>Magnoliopsida</taxon>
        <taxon>eudicotyledons</taxon>
        <taxon>Gunneridae</taxon>
        <taxon>Pentapetalae</taxon>
        <taxon>asterids</taxon>
        <taxon>lamiids</taxon>
        <taxon>Boraginales</taxon>
        <taxon>Boraginaceae</taxon>
        <taxon>Boraginoideae</taxon>
        <taxon>Lithospermeae</taxon>
        <taxon>Lithospermum</taxon>
    </lineage>
</organism>
<dbReference type="InterPro" id="IPR001751">
    <property type="entry name" value="S100/CaBP7/8-like_CS"/>
</dbReference>
<evidence type="ECO:0000256" key="1">
    <source>
        <dbReference type="ARBA" id="ARBA00022737"/>
    </source>
</evidence>
<dbReference type="InterPro" id="IPR018247">
    <property type="entry name" value="EF_Hand_1_Ca_BS"/>
</dbReference>
<proteinExistence type="predicted"/>
<feature type="domain" description="EF-hand" evidence="4">
    <location>
        <begin position="94"/>
        <end position="129"/>
    </location>
</feature>
<gene>
    <name evidence="5" type="ORF">LIER_27650</name>
</gene>
<dbReference type="PROSITE" id="PS00018">
    <property type="entry name" value="EF_HAND_1"/>
    <property type="match status" value="1"/>
</dbReference>
<dbReference type="PANTHER" id="PTHR23050">
    <property type="entry name" value="CALCIUM BINDING PROTEIN"/>
    <property type="match status" value="1"/>
</dbReference>
<keyword evidence="2" id="KW-0106">Calcium</keyword>
<sequence>MENTKIPNSFGCFPHKTLKKSLPKSRSKSSSSTKSLDSPKTPNKSSIIMASHRSSTSSRDEEFKEVFRRFDVNNDGKISAFGLRNYFGSIGEHISHEEAELVIDGLDTDGDKMIDYNSFIKLMKCEVNEHEDLRAAFEMFEFEKGCGRITPKSLQRLLNKLGDMKSYDECVSMIRAYDVDGNGELDYYEFHQMMMA</sequence>
<feature type="region of interest" description="Disordered" evidence="3">
    <location>
        <begin position="1"/>
        <end position="56"/>
    </location>
</feature>
<dbReference type="EMBL" id="BAABME010008964">
    <property type="protein sequence ID" value="GAA0174208.1"/>
    <property type="molecule type" value="Genomic_DNA"/>
</dbReference>
<dbReference type="SUPFAM" id="SSF47473">
    <property type="entry name" value="EF-hand"/>
    <property type="match status" value="1"/>
</dbReference>
<dbReference type="Gene3D" id="1.10.238.10">
    <property type="entry name" value="EF-hand"/>
    <property type="match status" value="2"/>
</dbReference>
<dbReference type="InterPro" id="IPR050145">
    <property type="entry name" value="Centrin_CML-like"/>
</dbReference>
<comment type="caution">
    <text evidence="5">The sequence shown here is derived from an EMBL/GenBank/DDBJ whole genome shotgun (WGS) entry which is preliminary data.</text>
</comment>
<evidence type="ECO:0000256" key="2">
    <source>
        <dbReference type="ARBA" id="ARBA00022837"/>
    </source>
</evidence>
<feature type="domain" description="EF-hand" evidence="4">
    <location>
        <begin position="58"/>
        <end position="93"/>
    </location>
</feature>
<feature type="compositionally biased region" description="Basic residues" evidence="3">
    <location>
        <begin position="16"/>
        <end position="27"/>
    </location>
</feature>